<evidence type="ECO:0000256" key="1">
    <source>
        <dbReference type="SAM" id="SignalP"/>
    </source>
</evidence>
<comment type="caution">
    <text evidence="2">The sequence shown here is derived from an EMBL/GenBank/DDBJ whole genome shotgun (WGS) entry which is preliminary data.</text>
</comment>
<name>A0A1B7NSX5_9EURO</name>
<dbReference type="EMBL" id="LGUA01000889">
    <property type="protein sequence ID" value="OAX79810.1"/>
    <property type="molecule type" value="Genomic_DNA"/>
</dbReference>
<evidence type="ECO:0000313" key="2">
    <source>
        <dbReference type="EMBL" id="OAX79810.1"/>
    </source>
</evidence>
<sequence length="508" mass="55882">MAMITVLCQMALLGLASAQVDKLPLMKGVRDLYPKFDADLPAPQKYSFTKWSADDIHRGIPRNGAWKDSLYDTESDRYCKDDFSVYNVAFADCPEPWVVGHCAKGAQSKETTFDVLGRLPSSARGVISDLIYVKTAPNHGVRGVAAHSATLGGKFSSTEGLPMMLGALLHDLPDTSEDEFAEAVAADTCVVDERAAADLKKGQYGWALEGALSVAAYLKLVKTPPLDASCMNNQLKYLSPFLDERWDAPGQCPNKIAPTLVQHKPFLFPDGLEVLDADPVPAADAQIIQWDKSDGYPQHCWNMSQTVSDTTDEVLCASDRLNVYNLTYSDCPGQEPWTVCHCSDSQQSVDTMVTKFGRLPAGLRSHVRHLFVVGHKHIGYSDSVNEWNFLLSVGDASDESYMTAASQIASREFVSSDTWKNAVSQDLCWPEPIYELDSPQYKVFASTGAVYLYDASGKSLLERGYDASCMKHGFQALGKYIGSDYRRSSKCHDRLPNSPIVHPDDANL</sequence>
<evidence type="ECO:0000313" key="3">
    <source>
        <dbReference type="Proteomes" id="UP000091918"/>
    </source>
</evidence>
<dbReference type="OrthoDB" id="2142213at2759"/>
<proteinExistence type="predicted"/>
<keyword evidence="1" id="KW-0732">Signal</keyword>
<feature type="chain" id="PRO_5008598200" evidence="1">
    <location>
        <begin position="19"/>
        <end position="508"/>
    </location>
</feature>
<reference evidence="2 3" key="1">
    <citation type="submission" date="2015-07" db="EMBL/GenBank/DDBJ databases">
        <title>Emmonsia species relationships and genome sequence.</title>
        <authorList>
            <person name="Cuomo C.A."/>
            <person name="Schwartz I.S."/>
            <person name="Kenyon C."/>
            <person name="de Hoog G.S."/>
            <person name="Govender N.P."/>
            <person name="Botha A."/>
            <person name="Moreno L."/>
            <person name="de Vries M."/>
            <person name="Munoz J.F."/>
            <person name="Stielow J.B."/>
        </authorList>
    </citation>
    <scope>NUCLEOTIDE SEQUENCE [LARGE SCALE GENOMIC DNA]</scope>
    <source>
        <strain evidence="2 3">CBS 136260</strain>
    </source>
</reference>
<keyword evidence="3" id="KW-1185">Reference proteome</keyword>
<feature type="signal peptide" evidence="1">
    <location>
        <begin position="1"/>
        <end position="18"/>
    </location>
</feature>
<gene>
    <name evidence="2" type="ORF">ACJ72_05867</name>
</gene>
<dbReference type="Proteomes" id="UP000091918">
    <property type="component" value="Unassembled WGS sequence"/>
</dbReference>
<dbReference type="AlphaFoldDB" id="A0A1B7NSX5"/>
<dbReference type="STRING" id="1658172.A0A1B7NSX5"/>
<accession>A0A1B7NSX5</accession>
<protein>
    <submittedName>
        <fullName evidence="2">Uncharacterized protein</fullName>
    </submittedName>
</protein>
<organism evidence="2 3">
    <name type="scientific">Emergomyces africanus</name>
    <dbReference type="NCBI Taxonomy" id="1955775"/>
    <lineage>
        <taxon>Eukaryota</taxon>
        <taxon>Fungi</taxon>
        <taxon>Dikarya</taxon>
        <taxon>Ascomycota</taxon>
        <taxon>Pezizomycotina</taxon>
        <taxon>Eurotiomycetes</taxon>
        <taxon>Eurotiomycetidae</taxon>
        <taxon>Onygenales</taxon>
        <taxon>Ajellomycetaceae</taxon>
        <taxon>Emergomyces</taxon>
    </lineage>
</organism>